<dbReference type="CDD" id="cd11613">
    <property type="entry name" value="SAF_AH_GD"/>
    <property type="match status" value="1"/>
</dbReference>
<dbReference type="GO" id="GO:0016829">
    <property type="term" value="F:lyase activity"/>
    <property type="evidence" value="ECO:0007669"/>
    <property type="project" value="UniProtKB-KW"/>
</dbReference>
<dbReference type="Gene3D" id="2.30.130.110">
    <property type="match status" value="1"/>
</dbReference>
<organism evidence="3 4">
    <name type="scientific">Paenibacillus psychroresistens</name>
    <dbReference type="NCBI Taxonomy" id="1778678"/>
    <lineage>
        <taxon>Bacteria</taxon>
        <taxon>Bacillati</taxon>
        <taxon>Bacillota</taxon>
        <taxon>Bacilli</taxon>
        <taxon>Bacillales</taxon>
        <taxon>Paenibacillaceae</taxon>
        <taxon>Paenibacillus</taxon>
    </lineage>
</organism>
<gene>
    <name evidence="3" type="ORF">EHS13_06555</name>
</gene>
<proteinExistence type="predicted"/>
<sequence length="109" mass="11916">MAHEIIEGADSLVMNEKDDVATVLRDMTVGESMRYRKGESLETLVLLNPIAFGHKVAITPIKQGADVYKYGDVIGRASQNIEPGEHVHVHNIEGVRGRGDLAHKNKGAQ</sequence>
<evidence type="ECO:0000313" key="3">
    <source>
        <dbReference type="EMBL" id="QGQ94569.1"/>
    </source>
</evidence>
<feature type="domain" description="SAF" evidence="2">
    <location>
        <begin position="18"/>
        <end position="93"/>
    </location>
</feature>
<protein>
    <submittedName>
        <fullName evidence="3">D-galactarate dehydratase</fullName>
    </submittedName>
</protein>
<dbReference type="AlphaFoldDB" id="A0A6B8RED0"/>
<dbReference type="OrthoDB" id="9804574at2"/>
<dbReference type="RefSeq" id="WP_155699576.1">
    <property type="nucleotide sequence ID" value="NZ_CP034235.1"/>
</dbReference>
<reference evidence="4" key="1">
    <citation type="submission" date="2018-11" db="EMBL/GenBank/DDBJ databases">
        <title>Complete genome sequence of Paenibacillus sp. ML311-T8.</title>
        <authorList>
            <person name="Nam Y.-D."/>
            <person name="Kang J."/>
            <person name="Chung W.-H."/>
            <person name="Park Y.S."/>
        </authorList>
    </citation>
    <scope>NUCLEOTIDE SEQUENCE [LARGE SCALE GENOMIC DNA]</scope>
    <source>
        <strain evidence="4">ML311-T8</strain>
    </source>
</reference>
<dbReference type="PANTHER" id="PTHR30536:SF5">
    <property type="entry name" value="ALTRONATE DEHYDRATASE"/>
    <property type="match status" value="1"/>
</dbReference>
<evidence type="ECO:0000259" key="2">
    <source>
        <dbReference type="SMART" id="SM00858"/>
    </source>
</evidence>
<accession>A0A6B8RED0</accession>
<dbReference type="EMBL" id="CP034235">
    <property type="protein sequence ID" value="QGQ94569.1"/>
    <property type="molecule type" value="Genomic_DNA"/>
</dbReference>
<dbReference type="KEGG" id="ppsc:EHS13_06555"/>
<evidence type="ECO:0000256" key="1">
    <source>
        <dbReference type="ARBA" id="ARBA00023239"/>
    </source>
</evidence>
<dbReference type="InterPro" id="IPR052172">
    <property type="entry name" value="UxaA_altronate/galactarate_dh"/>
</dbReference>
<dbReference type="GO" id="GO:0019698">
    <property type="term" value="P:D-galacturonate catabolic process"/>
    <property type="evidence" value="ECO:0007669"/>
    <property type="project" value="TreeGrafter"/>
</dbReference>
<keyword evidence="1" id="KW-0456">Lyase</keyword>
<dbReference type="PANTHER" id="PTHR30536">
    <property type="entry name" value="ALTRONATE/GALACTARATE DEHYDRATASE"/>
    <property type="match status" value="1"/>
</dbReference>
<dbReference type="SMART" id="SM00858">
    <property type="entry name" value="SAF"/>
    <property type="match status" value="1"/>
</dbReference>
<keyword evidence="4" id="KW-1185">Reference proteome</keyword>
<dbReference type="Proteomes" id="UP000426246">
    <property type="component" value="Chromosome"/>
</dbReference>
<dbReference type="InterPro" id="IPR013974">
    <property type="entry name" value="SAF"/>
</dbReference>
<dbReference type="Pfam" id="PF08666">
    <property type="entry name" value="SAF"/>
    <property type="match status" value="1"/>
</dbReference>
<name>A0A6B8RED0_9BACL</name>
<dbReference type="InterPro" id="IPR044144">
    <property type="entry name" value="SAF_UxaA/GarD"/>
</dbReference>
<evidence type="ECO:0000313" key="4">
    <source>
        <dbReference type="Proteomes" id="UP000426246"/>
    </source>
</evidence>